<dbReference type="GeneID" id="11533176"/>
<dbReference type="SMART" id="SM00355">
    <property type="entry name" value="ZnF_C2H2"/>
    <property type="match status" value="3"/>
</dbReference>
<dbReference type="Proteomes" id="UP000005666">
    <property type="component" value="Chromosome 10"/>
</dbReference>
<dbReference type="InterPro" id="IPR013087">
    <property type="entry name" value="Znf_C2H2_type"/>
</dbReference>
<evidence type="ECO:0000256" key="1">
    <source>
        <dbReference type="PROSITE-ProRule" id="PRU00042"/>
    </source>
</evidence>
<dbReference type="AlphaFoldDB" id="G8BYE8"/>
<reference evidence="4 5" key="1">
    <citation type="journal article" date="2011" name="Proc. Natl. Acad. Sci. U.S.A.">
        <title>Evolutionary erosion of yeast sex chromosomes by mating-type switching accidents.</title>
        <authorList>
            <person name="Gordon J.L."/>
            <person name="Armisen D."/>
            <person name="Proux-Wera E."/>
            <person name="Oheigeartaigh S.S."/>
            <person name="Byrne K.P."/>
            <person name="Wolfe K.H."/>
        </authorList>
    </citation>
    <scope>NUCLEOTIDE SEQUENCE [LARGE SCALE GENOMIC DNA]</scope>
    <source>
        <strain evidence="5">ATCC 24235 / CBS 4417 / NBRC 1672 / NRRL Y-8282 / UCD 70-5</strain>
    </source>
</reference>
<dbReference type="eggNOG" id="KOG1721">
    <property type="taxonomic scope" value="Eukaryota"/>
</dbReference>
<dbReference type="Gene3D" id="3.30.160.60">
    <property type="entry name" value="Classic Zinc Finger"/>
    <property type="match status" value="1"/>
</dbReference>
<feature type="compositionally biased region" description="Polar residues" evidence="2">
    <location>
        <begin position="387"/>
        <end position="411"/>
    </location>
</feature>
<feature type="region of interest" description="Disordered" evidence="2">
    <location>
        <begin position="167"/>
        <end position="190"/>
    </location>
</feature>
<evidence type="ECO:0000313" key="5">
    <source>
        <dbReference type="Proteomes" id="UP000005666"/>
    </source>
</evidence>
<feature type="region of interest" description="Disordered" evidence="2">
    <location>
        <begin position="246"/>
        <end position="285"/>
    </location>
</feature>
<feature type="compositionally biased region" description="Basic and acidic residues" evidence="2">
    <location>
        <begin position="69"/>
        <end position="82"/>
    </location>
</feature>
<dbReference type="PROSITE" id="PS00028">
    <property type="entry name" value="ZINC_FINGER_C2H2_1"/>
    <property type="match status" value="1"/>
</dbReference>
<keyword evidence="5" id="KW-1185">Reference proteome</keyword>
<feature type="region of interest" description="Disordered" evidence="2">
    <location>
        <begin position="366"/>
        <end position="411"/>
    </location>
</feature>
<sequence>MSKKSVVSNASLNTLLEPGDNRDEAFSSGSQLDTKFGPSNPPYSQNKGAKGNYAVSKPSSNTLGSLSDYKARSILDNNRDKPALNNFDNNPASKLPNYPLPHNSYSSYFTNIVNKVNGTSEQPNKMLSPDWTLNKEIPRELSFDIDTIISQEIPRPDDNAKVQNTNFTPKDSDWSKPSKFPSQGQPIKKLSTLFPTPMTALPYPTSRPQTGNNTPVSSSSFYMPQNFGSNYSNSLNYAPFNLATDSPVNPGTPPNLASHASFYSTSNPTSNPATARPTSANKDRPIGQTANIEAALGVNQSTTPNFIANLEHAASVADTQISGFNQQYGNKLYKNSALANSGNSLIKPLLLDNSLIGYHAMLQNQSQGQTQAQGQTGSRTPVGGGSRTNLISNGYPTQAGQNYSSPAMANTDSTFMNGSSLTPILPVTSGLSTGSLGSLPPSANGRSKVVNILDSSLGKLPFNTNDSASNNGGIAAAGSQQQLQQLPLEQQLYMDSKLMSTISKKHKRGYYKCTHCPETFASIFEYAKHMDSFGIRREYKCPFELCPWKILGLPRRSDLRRHCAIQHKDELSDTLKKELNLNDEMYPILDCPHQYCDKTFIRKDSYNRHFSIVHKEANSRFNKRLAQVLETCPSFDDEDEMRTYIKNKLKNFRRRSSKKK</sequence>
<dbReference type="RefSeq" id="XP_003687324.1">
    <property type="nucleotide sequence ID" value="XM_003687276.1"/>
</dbReference>
<feature type="region of interest" description="Disordered" evidence="2">
    <location>
        <begin position="1"/>
        <end position="99"/>
    </location>
</feature>
<dbReference type="EMBL" id="HE612865">
    <property type="protein sequence ID" value="CCE64890.1"/>
    <property type="molecule type" value="Genomic_DNA"/>
</dbReference>
<name>G8BYE8_TETPH</name>
<accession>G8BYE8</accession>
<evidence type="ECO:0000256" key="2">
    <source>
        <dbReference type="SAM" id="MobiDB-lite"/>
    </source>
</evidence>
<proteinExistence type="predicted"/>
<dbReference type="KEGG" id="tpf:TPHA_0J00670"/>
<dbReference type="GO" id="GO:0008270">
    <property type="term" value="F:zinc ion binding"/>
    <property type="evidence" value="ECO:0007669"/>
    <property type="project" value="UniProtKB-KW"/>
</dbReference>
<keyword evidence="1" id="KW-0479">Metal-binding</keyword>
<dbReference type="PROSITE" id="PS50157">
    <property type="entry name" value="ZINC_FINGER_C2H2_2"/>
    <property type="match status" value="1"/>
</dbReference>
<keyword evidence="1" id="KW-0863">Zinc-finger</keyword>
<organism evidence="4 5">
    <name type="scientific">Tetrapisispora phaffii (strain ATCC 24235 / CBS 4417 / NBRC 1672 / NRRL Y-8282 / UCD 70-5)</name>
    <name type="common">Yeast</name>
    <name type="synonym">Fabospora phaffii</name>
    <dbReference type="NCBI Taxonomy" id="1071381"/>
    <lineage>
        <taxon>Eukaryota</taxon>
        <taxon>Fungi</taxon>
        <taxon>Dikarya</taxon>
        <taxon>Ascomycota</taxon>
        <taxon>Saccharomycotina</taxon>
        <taxon>Saccharomycetes</taxon>
        <taxon>Saccharomycetales</taxon>
        <taxon>Saccharomycetaceae</taxon>
        <taxon>Tetrapisispora</taxon>
    </lineage>
</organism>
<dbReference type="STRING" id="1071381.G8BYE8"/>
<feature type="compositionally biased region" description="Low complexity" evidence="2">
    <location>
        <begin position="366"/>
        <end position="378"/>
    </location>
</feature>
<evidence type="ECO:0000313" key="4">
    <source>
        <dbReference type="EMBL" id="CCE64890.1"/>
    </source>
</evidence>
<feature type="compositionally biased region" description="Polar residues" evidence="2">
    <location>
        <begin position="261"/>
        <end position="280"/>
    </location>
</feature>
<protein>
    <recommendedName>
        <fullName evidence="3">C2H2-type domain-containing protein</fullName>
    </recommendedName>
</protein>
<dbReference type="OrthoDB" id="6910977at2759"/>
<feature type="domain" description="C2H2-type" evidence="3">
    <location>
        <begin position="589"/>
        <end position="619"/>
    </location>
</feature>
<dbReference type="HOGENOM" id="CLU_415715_0_0_1"/>
<feature type="compositionally biased region" description="Polar residues" evidence="2">
    <location>
        <begin position="1"/>
        <end position="14"/>
    </location>
</feature>
<evidence type="ECO:0000259" key="3">
    <source>
        <dbReference type="PROSITE" id="PS50157"/>
    </source>
</evidence>
<keyword evidence="1" id="KW-0862">Zinc</keyword>
<gene>
    <name evidence="4" type="primary">TPHA0J00670</name>
    <name evidence="4" type="ordered locus">TPHA_0J00670</name>
</gene>